<proteinExistence type="predicted"/>
<keyword evidence="2" id="KW-1185">Reference proteome</keyword>
<evidence type="ECO:0000313" key="2">
    <source>
        <dbReference type="Proteomes" id="UP001187192"/>
    </source>
</evidence>
<accession>A0AA88AS65</accession>
<protein>
    <submittedName>
        <fullName evidence="1">Uncharacterized protein</fullName>
    </submittedName>
</protein>
<name>A0AA88AS65_FICCA</name>
<dbReference type="Proteomes" id="UP001187192">
    <property type="component" value="Unassembled WGS sequence"/>
</dbReference>
<evidence type="ECO:0000313" key="1">
    <source>
        <dbReference type="EMBL" id="GMN51883.1"/>
    </source>
</evidence>
<organism evidence="1 2">
    <name type="scientific">Ficus carica</name>
    <name type="common">Common fig</name>
    <dbReference type="NCBI Taxonomy" id="3494"/>
    <lineage>
        <taxon>Eukaryota</taxon>
        <taxon>Viridiplantae</taxon>
        <taxon>Streptophyta</taxon>
        <taxon>Embryophyta</taxon>
        <taxon>Tracheophyta</taxon>
        <taxon>Spermatophyta</taxon>
        <taxon>Magnoliopsida</taxon>
        <taxon>eudicotyledons</taxon>
        <taxon>Gunneridae</taxon>
        <taxon>Pentapetalae</taxon>
        <taxon>rosids</taxon>
        <taxon>fabids</taxon>
        <taxon>Rosales</taxon>
        <taxon>Moraceae</taxon>
        <taxon>Ficeae</taxon>
        <taxon>Ficus</taxon>
    </lineage>
</organism>
<comment type="caution">
    <text evidence="1">The sequence shown here is derived from an EMBL/GenBank/DDBJ whole genome shotgun (WGS) entry which is preliminary data.</text>
</comment>
<dbReference type="EMBL" id="BTGU01000039">
    <property type="protein sequence ID" value="GMN51883.1"/>
    <property type="molecule type" value="Genomic_DNA"/>
</dbReference>
<reference evidence="1" key="1">
    <citation type="submission" date="2023-07" db="EMBL/GenBank/DDBJ databases">
        <title>draft genome sequence of fig (Ficus carica).</title>
        <authorList>
            <person name="Takahashi T."/>
            <person name="Nishimura K."/>
        </authorList>
    </citation>
    <scope>NUCLEOTIDE SEQUENCE</scope>
</reference>
<sequence length="92" mass="10517">MISKLRNSGPKGSPSVRIPQLVPHLLHGEWAKPKAQRYKQLRERKDEQSTELLLNSRWSRGWGAQATAPLIATHGCRWGGTRERDEQEPRHG</sequence>
<dbReference type="AlphaFoldDB" id="A0AA88AS65"/>
<gene>
    <name evidence="1" type="ORF">TIFTF001_021039</name>
</gene>